<dbReference type="Proteomes" id="UP000077829">
    <property type="component" value="Chromosome"/>
</dbReference>
<evidence type="ECO:0000256" key="1">
    <source>
        <dbReference type="SAM" id="Phobius"/>
    </source>
</evidence>
<dbReference type="RefSeq" id="WP_064452650.1">
    <property type="nucleotide sequence ID" value="NZ_CP015600.1"/>
</dbReference>
<evidence type="ECO:0000313" key="3">
    <source>
        <dbReference type="EMBL" id="ANF86547.1"/>
    </source>
</evidence>
<protein>
    <submittedName>
        <fullName evidence="3">Abortive phage infection protein</fullName>
    </submittedName>
</protein>
<keyword evidence="1" id="KW-1133">Transmembrane helix</keyword>
<dbReference type="EMBL" id="CP015600">
    <property type="protein sequence ID" value="ANF86547.1"/>
    <property type="molecule type" value="Genomic_DNA"/>
</dbReference>
<dbReference type="Pfam" id="PF02517">
    <property type="entry name" value="Rce1-like"/>
    <property type="match status" value="1"/>
</dbReference>
<dbReference type="AlphaFoldDB" id="A0A172Z231"/>
<feature type="transmembrane region" description="Helical" evidence="1">
    <location>
        <begin position="73"/>
        <end position="93"/>
    </location>
</feature>
<evidence type="ECO:0000313" key="4">
    <source>
        <dbReference type="Proteomes" id="UP000077829"/>
    </source>
</evidence>
<dbReference type="STRING" id="219572.A7J50_3162"/>
<dbReference type="InterPro" id="IPR003675">
    <property type="entry name" value="Rce1/LyrA-like_dom"/>
</dbReference>
<feature type="domain" description="CAAX prenyl protease 2/Lysostaphin resistance protein A-like" evidence="2">
    <location>
        <begin position="143"/>
        <end position="234"/>
    </location>
</feature>
<feature type="transmembrane region" description="Helical" evidence="1">
    <location>
        <begin position="36"/>
        <end position="53"/>
    </location>
</feature>
<dbReference type="GO" id="GO:0080120">
    <property type="term" value="P:CAAX-box protein maturation"/>
    <property type="evidence" value="ECO:0007669"/>
    <property type="project" value="UniProtKB-ARBA"/>
</dbReference>
<name>A0A172Z231_9PSED</name>
<proteinExistence type="predicted"/>
<keyword evidence="1" id="KW-0472">Membrane</keyword>
<evidence type="ECO:0000259" key="2">
    <source>
        <dbReference type="Pfam" id="PF02517"/>
    </source>
</evidence>
<dbReference type="PATRIC" id="fig|219572.3.peg.3245"/>
<accession>A0A172Z231</accession>
<gene>
    <name evidence="3" type="ORF">A7J50_3162</name>
</gene>
<feature type="transmembrane region" description="Helical" evidence="1">
    <location>
        <begin position="105"/>
        <end position="128"/>
    </location>
</feature>
<feature type="transmembrane region" description="Helical" evidence="1">
    <location>
        <begin position="140"/>
        <end position="157"/>
    </location>
</feature>
<keyword evidence="1" id="KW-0812">Transmembrane</keyword>
<feature type="transmembrane region" description="Helical" evidence="1">
    <location>
        <begin position="226"/>
        <end position="244"/>
    </location>
</feature>
<feature type="transmembrane region" description="Helical" evidence="1">
    <location>
        <begin position="201"/>
        <end position="219"/>
    </location>
</feature>
<dbReference type="GO" id="GO:0004175">
    <property type="term" value="F:endopeptidase activity"/>
    <property type="evidence" value="ECO:0007669"/>
    <property type="project" value="UniProtKB-ARBA"/>
</dbReference>
<organism evidence="3 4">
    <name type="scientific">Pseudomonas antarctica</name>
    <dbReference type="NCBI Taxonomy" id="219572"/>
    <lineage>
        <taxon>Bacteria</taxon>
        <taxon>Pseudomonadati</taxon>
        <taxon>Pseudomonadota</taxon>
        <taxon>Gammaproteobacteria</taxon>
        <taxon>Pseudomonadales</taxon>
        <taxon>Pseudomonadaceae</taxon>
        <taxon>Pseudomonas</taxon>
    </lineage>
</organism>
<feature type="transmembrane region" description="Helical" evidence="1">
    <location>
        <begin position="177"/>
        <end position="195"/>
    </location>
</feature>
<dbReference type="KEGG" id="panr:A7J50_3162"/>
<sequence>MITSGMVVLVNYARYLAPGVLLFGLWFALTPKALSAVRILILLMAFVLLRDAMTPLGIWSLSGDVQIAFSGNAFVLAALGGFSLLLIALLARIAPELWQWVRWSIGNPTVGLAVALAVGCLIGVPLRVYQGIEASAIHGYWVWLPGMVVLAYGANALEEVLFRGFLQGYLEQQVTPLRAALISGVAFAACHAFLALSVTQLGWPVLLFTLIESLACALVRMRYGVLPATIAHGTAILLIAVPYMA</sequence>
<reference evidence="3 4" key="1">
    <citation type="submission" date="2016-05" db="EMBL/GenBank/DDBJ databases">
        <title>Complete genome sequence of Pseudomonas antarctica PAMC 27494.</title>
        <authorList>
            <person name="Lee J."/>
        </authorList>
    </citation>
    <scope>NUCLEOTIDE SEQUENCE [LARGE SCALE GENOMIC DNA]</scope>
    <source>
        <strain evidence="3 4">PAMC 27494</strain>
    </source>
</reference>
<feature type="transmembrane region" description="Helical" evidence="1">
    <location>
        <begin position="12"/>
        <end position="29"/>
    </location>
</feature>